<dbReference type="Proteomes" id="UP000192796">
    <property type="component" value="Unassembled WGS sequence"/>
</dbReference>
<keyword evidence="1" id="KW-0732">Signal</keyword>
<evidence type="ECO:0000313" key="3">
    <source>
        <dbReference type="Proteomes" id="UP000192796"/>
    </source>
</evidence>
<dbReference type="RefSeq" id="WP_081156047.1">
    <property type="nucleotide sequence ID" value="NZ_LVYD01000124.1"/>
</dbReference>
<keyword evidence="3" id="KW-1185">Reference proteome</keyword>
<evidence type="ECO:0000256" key="1">
    <source>
        <dbReference type="SAM" id="SignalP"/>
    </source>
</evidence>
<organism evidence="2 3">
    <name type="scientific">Niastella vici</name>
    <dbReference type="NCBI Taxonomy" id="1703345"/>
    <lineage>
        <taxon>Bacteria</taxon>
        <taxon>Pseudomonadati</taxon>
        <taxon>Bacteroidota</taxon>
        <taxon>Chitinophagia</taxon>
        <taxon>Chitinophagales</taxon>
        <taxon>Chitinophagaceae</taxon>
        <taxon>Niastella</taxon>
    </lineage>
</organism>
<dbReference type="OrthoDB" id="666207at2"/>
<comment type="caution">
    <text evidence="2">The sequence shown here is derived from an EMBL/GenBank/DDBJ whole genome shotgun (WGS) entry which is preliminary data.</text>
</comment>
<reference evidence="2 3" key="1">
    <citation type="submission" date="2016-03" db="EMBL/GenBank/DDBJ databases">
        <title>Niastella vici sp. nov., isolated from farmland soil.</title>
        <authorList>
            <person name="Chen L."/>
            <person name="Wang D."/>
            <person name="Yang S."/>
            <person name="Wang G."/>
        </authorList>
    </citation>
    <scope>NUCLEOTIDE SEQUENCE [LARGE SCALE GENOMIC DNA]</scope>
    <source>
        <strain evidence="2 3">DJ57</strain>
    </source>
</reference>
<dbReference type="Gene3D" id="2.60.40.10">
    <property type="entry name" value="Immunoglobulins"/>
    <property type="match status" value="1"/>
</dbReference>
<accession>A0A1V9FFD9</accession>
<feature type="signal peptide" evidence="1">
    <location>
        <begin position="1"/>
        <end position="21"/>
    </location>
</feature>
<dbReference type="EMBL" id="LVYD01000124">
    <property type="protein sequence ID" value="OQP57082.1"/>
    <property type="molecule type" value="Genomic_DNA"/>
</dbReference>
<dbReference type="InterPro" id="IPR013783">
    <property type="entry name" value="Ig-like_fold"/>
</dbReference>
<evidence type="ECO:0000313" key="2">
    <source>
        <dbReference type="EMBL" id="OQP57082.1"/>
    </source>
</evidence>
<dbReference type="InterPro" id="IPR026444">
    <property type="entry name" value="Secre_tail"/>
</dbReference>
<dbReference type="NCBIfam" id="TIGR04183">
    <property type="entry name" value="Por_Secre_tail"/>
    <property type="match status" value="1"/>
</dbReference>
<name>A0A1V9FFD9_9BACT</name>
<feature type="chain" id="PRO_5012890199" evidence="1">
    <location>
        <begin position="22"/>
        <end position="327"/>
    </location>
</feature>
<sequence>MKQIYTLIAILFITFSAAAQSRTLITFTASSGDWSKASNWSLNRIPQSNDSIVIPQSKSVSFDKPDTLANVYIKVMGVLTIQKKMRLSITSVIELSATGSIKADGAQRNVEQVTIDGVLKYDENAPAIQSGLGYASKASGISPNGFNLSILPVVFNSFYITRNNNNVILNWSTAQELNNNSFEVQRSFDGSNWSVMAIVLGAGNSNTVQQYSFTDKNMTAGVAYYRIRQVDMNGQFEYTTTKSIKATEAAPATRIYASNNTVNIEFNKEVKNPITIRIISMNGQVKAQRDQQQAAYRITMPVNNLKGVYVVQLNDNAGWNEVRKVIF</sequence>
<dbReference type="STRING" id="1703345.A3860_10980"/>
<protein>
    <submittedName>
        <fullName evidence="2">Uncharacterized protein</fullName>
    </submittedName>
</protein>
<gene>
    <name evidence="2" type="ORF">A3860_10980</name>
</gene>
<proteinExistence type="predicted"/>
<dbReference type="AlphaFoldDB" id="A0A1V9FFD9"/>